<keyword evidence="1" id="KW-0472">Membrane</keyword>
<gene>
    <name evidence="2" type="ORF">P691DRAFT_785303</name>
</gene>
<evidence type="ECO:0000313" key="2">
    <source>
        <dbReference type="EMBL" id="KAF9439711.1"/>
    </source>
</evidence>
<name>A0A9P5WYL9_9AGAR</name>
<evidence type="ECO:0000313" key="3">
    <source>
        <dbReference type="Proteomes" id="UP000807342"/>
    </source>
</evidence>
<evidence type="ECO:0000256" key="1">
    <source>
        <dbReference type="SAM" id="Phobius"/>
    </source>
</evidence>
<dbReference type="Proteomes" id="UP000807342">
    <property type="component" value="Unassembled WGS sequence"/>
</dbReference>
<keyword evidence="1" id="KW-0812">Transmembrane</keyword>
<dbReference type="EMBL" id="MU153599">
    <property type="protein sequence ID" value="KAF9439711.1"/>
    <property type="molecule type" value="Genomic_DNA"/>
</dbReference>
<dbReference type="AlphaFoldDB" id="A0A9P5WYL9"/>
<sequence>MSVSSFTAPAVPSNSDYDLGIPNVNLVYGVLSIGGSFAYVMFGVSCSQMTWYFRSYPRDPLAFKTFIGLVWIVDAMTFVMTICALYYFLIQRGIGTDPHNFIWCTQWQVLVPDWISISLNNWHRKYALVLVFTVFVERKRLAIFVVRNFSNHLQSPAQLKHGISVFVIRSVSPVIARLIGRAYAHYSSIRVPCYPALVSARIWLLSAYSLKILSDGTISGIMIWSLYHKSRGVRKQGGTIRVIRALIYWT</sequence>
<keyword evidence="1" id="KW-1133">Transmembrane helix</keyword>
<comment type="caution">
    <text evidence="2">The sequence shown here is derived from an EMBL/GenBank/DDBJ whole genome shotgun (WGS) entry which is preliminary data.</text>
</comment>
<protein>
    <submittedName>
        <fullName evidence="2">Uncharacterized protein</fullName>
    </submittedName>
</protein>
<accession>A0A9P5WYL9</accession>
<feature type="transmembrane region" description="Helical" evidence="1">
    <location>
        <begin position="66"/>
        <end position="89"/>
    </location>
</feature>
<feature type="non-terminal residue" evidence="2">
    <location>
        <position position="250"/>
    </location>
</feature>
<organism evidence="2 3">
    <name type="scientific">Macrolepiota fuliginosa MF-IS2</name>
    <dbReference type="NCBI Taxonomy" id="1400762"/>
    <lineage>
        <taxon>Eukaryota</taxon>
        <taxon>Fungi</taxon>
        <taxon>Dikarya</taxon>
        <taxon>Basidiomycota</taxon>
        <taxon>Agaricomycotina</taxon>
        <taxon>Agaricomycetes</taxon>
        <taxon>Agaricomycetidae</taxon>
        <taxon>Agaricales</taxon>
        <taxon>Agaricineae</taxon>
        <taxon>Agaricaceae</taxon>
        <taxon>Macrolepiota</taxon>
    </lineage>
</organism>
<proteinExistence type="predicted"/>
<reference evidence="2" key="1">
    <citation type="submission" date="2020-11" db="EMBL/GenBank/DDBJ databases">
        <authorList>
            <consortium name="DOE Joint Genome Institute"/>
            <person name="Ahrendt S."/>
            <person name="Riley R."/>
            <person name="Andreopoulos W."/>
            <person name="Labutti K."/>
            <person name="Pangilinan J."/>
            <person name="Ruiz-Duenas F.J."/>
            <person name="Barrasa J.M."/>
            <person name="Sanchez-Garcia M."/>
            <person name="Camarero S."/>
            <person name="Miyauchi S."/>
            <person name="Serrano A."/>
            <person name="Linde D."/>
            <person name="Babiker R."/>
            <person name="Drula E."/>
            <person name="Ayuso-Fernandez I."/>
            <person name="Pacheco R."/>
            <person name="Padilla G."/>
            <person name="Ferreira P."/>
            <person name="Barriuso J."/>
            <person name="Kellner H."/>
            <person name="Castanera R."/>
            <person name="Alfaro M."/>
            <person name="Ramirez L."/>
            <person name="Pisabarro A.G."/>
            <person name="Kuo A."/>
            <person name="Tritt A."/>
            <person name="Lipzen A."/>
            <person name="He G."/>
            <person name="Yan M."/>
            <person name="Ng V."/>
            <person name="Cullen D."/>
            <person name="Martin F."/>
            <person name="Rosso M.-N."/>
            <person name="Henrissat B."/>
            <person name="Hibbett D."/>
            <person name="Martinez A.T."/>
            <person name="Grigoriev I.V."/>
        </authorList>
    </citation>
    <scope>NUCLEOTIDE SEQUENCE</scope>
    <source>
        <strain evidence="2">MF-IS2</strain>
    </source>
</reference>
<feature type="transmembrane region" description="Helical" evidence="1">
    <location>
        <begin position="26"/>
        <end position="45"/>
    </location>
</feature>
<dbReference type="OrthoDB" id="3049086at2759"/>
<keyword evidence="3" id="KW-1185">Reference proteome</keyword>